<dbReference type="InterPro" id="IPR011009">
    <property type="entry name" value="Kinase-like_dom_sf"/>
</dbReference>
<dbReference type="Pfam" id="PF00069">
    <property type="entry name" value="Pkinase"/>
    <property type="match status" value="1"/>
</dbReference>
<evidence type="ECO:0000256" key="3">
    <source>
        <dbReference type="ARBA" id="ARBA00022777"/>
    </source>
</evidence>
<feature type="compositionally biased region" description="Basic and acidic residues" evidence="7">
    <location>
        <begin position="17"/>
        <end position="26"/>
    </location>
</feature>
<dbReference type="PROSITE" id="PS00108">
    <property type="entry name" value="PROTEIN_KINASE_ST"/>
    <property type="match status" value="1"/>
</dbReference>
<dbReference type="PANTHER" id="PTHR24347">
    <property type="entry name" value="SERINE/THREONINE-PROTEIN KINASE"/>
    <property type="match status" value="1"/>
</dbReference>
<gene>
    <name evidence="9" type="ORF">C2E20_2647</name>
</gene>
<dbReference type="PROSITE" id="PS00107">
    <property type="entry name" value="PROTEIN_KINASE_ATP"/>
    <property type="match status" value="1"/>
</dbReference>
<keyword evidence="2 5" id="KW-0547">Nucleotide-binding</keyword>
<keyword evidence="1" id="KW-0808">Transferase</keyword>
<keyword evidence="4 5" id="KW-0067">ATP-binding</keyword>
<accession>A0A2P6VJ37</accession>
<feature type="binding site" evidence="5">
    <location>
        <position position="76"/>
    </location>
    <ligand>
        <name>ATP</name>
        <dbReference type="ChEBI" id="CHEBI:30616"/>
    </ligand>
</feature>
<dbReference type="InterPro" id="IPR000719">
    <property type="entry name" value="Prot_kinase_dom"/>
</dbReference>
<dbReference type="Gene3D" id="1.10.510.10">
    <property type="entry name" value="Transferase(Phosphotransferase) domain 1"/>
    <property type="match status" value="1"/>
</dbReference>
<dbReference type="InterPro" id="IPR008271">
    <property type="entry name" value="Ser/Thr_kinase_AS"/>
</dbReference>
<feature type="region of interest" description="Disordered" evidence="7">
    <location>
        <begin position="321"/>
        <end position="414"/>
    </location>
</feature>
<evidence type="ECO:0000256" key="1">
    <source>
        <dbReference type="ARBA" id="ARBA00022679"/>
    </source>
</evidence>
<evidence type="ECO:0000256" key="4">
    <source>
        <dbReference type="ARBA" id="ARBA00022840"/>
    </source>
</evidence>
<organism evidence="9 10">
    <name type="scientific">Micractinium conductrix</name>
    <dbReference type="NCBI Taxonomy" id="554055"/>
    <lineage>
        <taxon>Eukaryota</taxon>
        <taxon>Viridiplantae</taxon>
        <taxon>Chlorophyta</taxon>
        <taxon>core chlorophytes</taxon>
        <taxon>Trebouxiophyceae</taxon>
        <taxon>Chlorellales</taxon>
        <taxon>Chlorellaceae</taxon>
        <taxon>Chlorella clade</taxon>
        <taxon>Micractinium</taxon>
    </lineage>
</organism>
<feature type="compositionally biased region" description="Low complexity" evidence="7">
    <location>
        <begin position="354"/>
        <end position="377"/>
    </location>
</feature>
<feature type="region of interest" description="Disordered" evidence="7">
    <location>
        <begin position="1"/>
        <end position="26"/>
    </location>
</feature>
<name>A0A2P6VJ37_9CHLO</name>
<dbReference type="SMART" id="SM00220">
    <property type="entry name" value="S_TKc"/>
    <property type="match status" value="1"/>
</dbReference>
<keyword evidence="3 9" id="KW-0418">Kinase</keyword>
<dbReference type="EMBL" id="LHPF02000005">
    <property type="protein sequence ID" value="PSC74088.1"/>
    <property type="molecule type" value="Genomic_DNA"/>
</dbReference>
<proteinExistence type="inferred from homology"/>
<evidence type="ECO:0000256" key="6">
    <source>
        <dbReference type="RuleBase" id="RU000304"/>
    </source>
</evidence>
<evidence type="ECO:0000256" key="5">
    <source>
        <dbReference type="PROSITE-ProRule" id="PRU10141"/>
    </source>
</evidence>
<protein>
    <submittedName>
        <fullName evidence="9">CAMK CAMK1 kinase</fullName>
    </submittedName>
</protein>
<feature type="compositionally biased region" description="Low complexity" evidence="7">
    <location>
        <begin position="1"/>
        <end position="16"/>
    </location>
</feature>
<feature type="domain" description="Protein kinase" evidence="8">
    <location>
        <begin position="38"/>
        <end position="315"/>
    </location>
</feature>
<evidence type="ECO:0000256" key="2">
    <source>
        <dbReference type="ARBA" id="ARBA00022741"/>
    </source>
</evidence>
<evidence type="ECO:0000313" key="10">
    <source>
        <dbReference type="Proteomes" id="UP000239649"/>
    </source>
</evidence>
<dbReference type="PROSITE" id="PS50011">
    <property type="entry name" value="PROTEIN_KINASE_DOM"/>
    <property type="match status" value="1"/>
</dbReference>
<dbReference type="InterPro" id="IPR017441">
    <property type="entry name" value="Protein_kinase_ATP_BS"/>
</dbReference>
<dbReference type="GO" id="GO:0005524">
    <property type="term" value="F:ATP binding"/>
    <property type="evidence" value="ECO:0007669"/>
    <property type="project" value="UniProtKB-UniRule"/>
</dbReference>
<evidence type="ECO:0000259" key="8">
    <source>
        <dbReference type="PROSITE" id="PS50011"/>
    </source>
</evidence>
<dbReference type="CDD" id="cd05117">
    <property type="entry name" value="STKc_CAMK"/>
    <property type="match status" value="1"/>
</dbReference>
<dbReference type="GO" id="GO:0004674">
    <property type="term" value="F:protein serine/threonine kinase activity"/>
    <property type="evidence" value="ECO:0007669"/>
    <property type="project" value="UniProtKB-KW"/>
</dbReference>
<dbReference type="OrthoDB" id="40902at2759"/>
<evidence type="ECO:0000313" key="9">
    <source>
        <dbReference type="EMBL" id="PSC74088.1"/>
    </source>
</evidence>
<dbReference type="SUPFAM" id="SSF56112">
    <property type="entry name" value="Protein kinase-like (PK-like)"/>
    <property type="match status" value="1"/>
</dbReference>
<feature type="compositionally biased region" description="Basic and acidic residues" evidence="7">
    <location>
        <begin position="322"/>
        <end position="339"/>
    </location>
</feature>
<keyword evidence="10" id="KW-1185">Reference proteome</keyword>
<reference evidence="9 10" key="1">
    <citation type="journal article" date="2018" name="Plant J.">
        <title>Genome sequences of Chlorella sorokiniana UTEX 1602 and Micractinium conductrix SAG 241.80: implications to maltose excretion by a green alga.</title>
        <authorList>
            <person name="Arriola M.B."/>
            <person name="Velmurugan N."/>
            <person name="Zhang Y."/>
            <person name="Plunkett M.H."/>
            <person name="Hondzo H."/>
            <person name="Barney B.M."/>
        </authorList>
    </citation>
    <scope>NUCLEOTIDE SEQUENCE [LARGE SCALE GENOMIC DNA]</scope>
    <source>
        <strain evidence="9 10">SAG 241.80</strain>
    </source>
</reference>
<feature type="compositionally biased region" description="Low complexity" evidence="7">
    <location>
        <begin position="387"/>
        <end position="414"/>
    </location>
</feature>
<dbReference type="Proteomes" id="UP000239649">
    <property type="component" value="Unassembled WGS sequence"/>
</dbReference>
<dbReference type="FunFam" id="1.10.510.10:FF:000571">
    <property type="entry name" value="Maternal embryonic leucine zipper kinase"/>
    <property type="match status" value="1"/>
</dbReference>
<dbReference type="STRING" id="554055.A0A2P6VJ37"/>
<keyword evidence="6" id="KW-0723">Serine/threonine-protein kinase</keyword>
<comment type="caution">
    <text evidence="9">The sequence shown here is derived from an EMBL/GenBank/DDBJ whole genome shotgun (WGS) entry which is preliminary data.</text>
</comment>
<evidence type="ECO:0000256" key="7">
    <source>
        <dbReference type="SAM" id="MobiDB-lite"/>
    </source>
</evidence>
<dbReference type="AlphaFoldDB" id="A0A2P6VJ37"/>
<sequence>MGGCASSPAKASAPESDASHYPEDGKKLRLDASVDEVYEMGPTLGEGGFSKVKLVTQRATGKQYACKVIPLPRPGKKVNEHLSDRGAIMKEIDALLDLEHPNVVELEEYFVERNKVFLIMELLRGGELLEAVLQQGHYSEADARTIFRQLVQCLQYLHAKGVVHRDVKLDNLLLVEPGDIAHVKIADFGFAKKLHGGRLDSMKTVCGTPEYIAPEIIEKLMTPHDKPLRHGQSYGPPCDLWSAGIVLYMLLAGLPPFHDASEPRLLRAIMQGKYSLADPVWEEVSAEAKDLIKKLLVVAPSKRLTCEQVLEHPWMAAVPARGTERQLTKTRSRMLERRRSFTTQPSLQRRISDALASSAAATPAGGSPNPGSPVAAAMRSGSAAWRVAADSPLPSPVPAAAAADGGSSEPARPS</sequence>
<comment type="similarity">
    <text evidence="6">Belongs to the protein kinase superfamily.</text>
</comment>